<gene>
    <name evidence="1" type="ORF">NU887_02485</name>
</gene>
<protein>
    <submittedName>
        <fullName evidence="1">Rrf2 family transcriptional regulator</fullName>
    </submittedName>
</protein>
<dbReference type="GO" id="GO:0003700">
    <property type="term" value="F:DNA-binding transcription factor activity"/>
    <property type="evidence" value="ECO:0007669"/>
    <property type="project" value="TreeGrafter"/>
</dbReference>
<name>A0A9X2P227_9BACT</name>
<keyword evidence="2" id="KW-1185">Reference proteome</keyword>
<dbReference type="RefSeq" id="WP_258421775.1">
    <property type="nucleotide sequence ID" value="NZ_JANSUY010000001.1"/>
</dbReference>
<comment type="caution">
    <text evidence="1">The sequence shown here is derived from an EMBL/GenBank/DDBJ whole genome shotgun (WGS) entry which is preliminary data.</text>
</comment>
<dbReference type="AlphaFoldDB" id="A0A9X2P227"/>
<proteinExistence type="predicted"/>
<dbReference type="PANTHER" id="PTHR33221">
    <property type="entry name" value="WINGED HELIX-TURN-HELIX TRANSCRIPTIONAL REGULATOR, RRF2 FAMILY"/>
    <property type="match status" value="1"/>
</dbReference>
<accession>A0A9X2P227</accession>
<reference evidence="1" key="1">
    <citation type="submission" date="2022-08" db="EMBL/GenBank/DDBJ databases">
        <authorList>
            <person name="Zhang D."/>
        </authorList>
    </citation>
    <scope>NUCLEOTIDE SEQUENCE</scope>
    <source>
        <strain evidence="1">XJ19-11</strain>
    </source>
</reference>
<organism evidence="1 2">
    <name type="scientific">Aquiflexum gelatinilyticum</name>
    <dbReference type="NCBI Taxonomy" id="2961943"/>
    <lineage>
        <taxon>Bacteria</taxon>
        <taxon>Pseudomonadati</taxon>
        <taxon>Bacteroidota</taxon>
        <taxon>Cytophagia</taxon>
        <taxon>Cytophagales</taxon>
        <taxon>Cyclobacteriaceae</taxon>
        <taxon>Aquiflexum</taxon>
    </lineage>
</organism>
<dbReference type="PROSITE" id="PS51197">
    <property type="entry name" value="HTH_RRF2_2"/>
    <property type="match status" value="1"/>
</dbReference>
<dbReference type="InterPro" id="IPR000944">
    <property type="entry name" value="Tscrpt_reg_Rrf2"/>
</dbReference>
<evidence type="ECO:0000313" key="2">
    <source>
        <dbReference type="Proteomes" id="UP001142175"/>
    </source>
</evidence>
<evidence type="ECO:0000313" key="1">
    <source>
        <dbReference type="EMBL" id="MCR9013883.1"/>
    </source>
</evidence>
<dbReference type="PANTHER" id="PTHR33221:SF15">
    <property type="entry name" value="HTH-TYPE TRANSCRIPTIONAL REGULATOR YWGB-RELATED"/>
    <property type="match status" value="1"/>
</dbReference>
<sequence>MFSKTCQYAIKAVIYIHKQSLVGKKVGAKEIGQEIDAPDAFTAKILQILVRQQVVGSFKGPTGGFFVDKSHESKTLKDVVMAIDGDGLFHGCSLGLKQCSEVNPCPLHFEISNVRTKIIHMLTVKSLKQLAEEVGDGTTVLARFA</sequence>
<dbReference type="EMBL" id="JANSUY010000001">
    <property type="protein sequence ID" value="MCR9013883.1"/>
    <property type="molecule type" value="Genomic_DNA"/>
</dbReference>
<dbReference type="InterPro" id="IPR036388">
    <property type="entry name" value="WH-like_DNA-bd_sf"/>
</dbReference>
<dbReference type="Pfam" id="PF02082">
    <property type="entry name" value="Rrf2"/>
    <property type="match status" value="1"/>
</dbReference>
<dbReference type="GO" id="GO:0005829">
    <property type="term" value="C:cytosol"/>
    <property type="evidence" value="ECO:0007669"/>
    <property type="project" value="TreeGrafter"/>
</dbReference>
<dbReference type="SUPFAM" id="SSF46785">
    <property type="entry name" value="Winged helix' DNA-binding domain"/>
    <property type="match status" value="1"/>
</dbReference>
<dbReference type="Gene3D" id="1.10.10.10">
    <property type="entry name" value="Winged helix-like DNA-binding domain superfamily/Winged helix DNA-binding domain"/>
    <property type="match status" value="1"/>
</dbReference>
<dbReference type="Proteomes" id="UP001142175">
    <property type="component" value="Unassembled WGS sequence"/>
</dbReference>
<dbReference type="InterPro" id="IPR036390">
    <property type="entry name" value="WH_DNA-bd_sf"/>
</dbReference>